<dbReference type="InterPro" id="IPR051159">
    <property type="entry name" value="Hexapeptide_acetyltransf"/>
</dbReference>
<dbReference type="InterPro" id="IPR001451">
    <property type="entry name" value="Hexapep"/>
</dbReference>
<reference evidence="3 4" key="1">
    <citation type="submission" date="2017-04" db="EMBL/GenBank/DDBJ databases">
        <authorList>
            <person name="Afonso C.L."/>
            <person name="Miller P.J."/>
            <person name="Scott M.A."/>
            <person name="Spackman E."/>
            <person name="Goraichik I."/>
            <person name="Dimitrov K.M."/>
            <person name="Suarez D.L."/>
            <person name="Swayne D.E."/>
        </authorList>
    </citation>
    <scope>NUCLEOTIDE SEQUENCE [LARGE SCALE GENOMIC DNA]</scope>
    <source>
        <strain evidence="3 4">KR-140</strain>
    </source>
</reference>
<dbReference type="InterPro" id="IPR011004">
    <property type="entry name" value="Trimer_LpxA-like_sf"/>
</dbReference>
<dbReference type="PANTHER" id="PTHR23416:SF78">
    <property type="entry name" value="LIPOPOLYSACCHARIDE BIOSYNTHESIS O-ACETYL TRANSFERASE WBBJ-RELATED"/>
    <property type="match status" value="1"/>
</dbReference>
<keyword evidence="4" id="KW-1185">Reference proteome</keyword>
<gene>
    <name evidence="3" type="ORF">SAMN00790413_00669</name>
</gene>
<evidence type="ECO:0000256" key="1">
    <source>
        <dbReference type="ARBA" id="ARBA00022679"/>
    </source>
</evidence>
<dbReference type="AlphaFoldDB" id="A0A1W1VB10"/>
<keyword evidence="1 3" id="KW-0808">Transferase</keyword>
<keyword evidence="2" id="KW-0677">Repeat</keyword>
<dbReference type="RefSeq" id="WP_139806830.1">
    <property type="nucleotide sequence ID" value="NZ_FWWU01000009.1"/>
</dbReference>
<protein>
    <submittedName>
        <fullName evidence="3">Lipopolysaccharide O-acetyltransferase</fullName>
    </submittedName>
</protein>
<accession>A0A1W1VB10</accession>
<dbReference type="Pfam" id="PF00132">
    <property type="entry name" value="Hexapep"/>
    <property type="match status" value="1"/>
</dbReference>
<dbReference type="PANTHER" id="PTHR23416">
    <property type="entry name" value="SIALIC ACID SYNTHASE-RELATED"/>
    <property type="match status" value="1"/>
</dbReference>
<evidence type="ECO:0000256" key="2">
    <source>
        <dbReference type="ARBA" id="ARBA00022737"/>
    </source>
</evidence>
<dbReference type="STRING" id="695939.SAMN00790413_00669"/>
<dbReference type="PROSITE" id="PS00101">
    <property type="entry name" value="HEXAPEP_TRANSFERASES"/>
    <property type="match status" value="1"/>
</dbReference>
<sequence>MLRRVVRVFDEKGGTYFIRLIYSIVRSRYMVKKYGYGGGLKLSESAYISGRRDIIIGKDVTIGKRSRIEAISRHGERRYIPHLSIGKGTAINDDVHIACISRVSIGEDVLMASRIYISDHNHGIYNGSNPDSPYNPPNNRPLSIQPVHIGSKVWLGEGVCVLPGVSIGDGAIVGANSVVTRNIPANSIAVGVPAQVIKVFKEELGTWIGVKKDG</sequence>
<organism evidence="3 4">
    <name type="scientific">Deinococcus hopiensis KR-140</name>
    <dbReference type="NCBI Taxonomy" id="695939"/>
    <lineage>
        <taxon>Bacteria</taxon>
        <taxon>Thermotogati</taxon>
        <taxon>Deinococcota</taxon>
        <taxon>Deinococci</taxon>
        <taxon>Deinococcales</taxon>
        <taxon>Deinococcaceae</taxon>
        <taxon>Deinococcus</taxon>
    </lineage>
</organism>
<dbReference type="InterPro" id="IPR018357">
    <property type="entry name" value="Hexapep_transf_CS"/>
</dbReference>
<dbReference type="OrthoDB" id="9801697at2"/>
<evidence type="ECO:0000313" key="4">
    <source>
        <dbReference type="Proteomes" id="UP000192582"/>
    </source>
</evidence>
<name>A0A1W1VB10_9DEIO</name>
<dbReference type="CDD" id="cd04647">
    <property type="entry name" value="LbH_MAT_like"/>
    <property type="match status" value="1"/>
</dbReference>
<dbReference type="EMBL" id="FWWU01000009">
    <property type="protein sequence ID" value="SMB90164.1"/>
    <property type="molecule type" value="Genomic_DNA"/>
</dbReference>
<dbReference type="Gene3D" id="2.160.10.10">
    <property type="entry name" value="Hexapeptide repeat proteins"/>
    <property type="match status" value="1"/>
</dbReference>
<dbReference type="SUPFAM" id="SSF51161">
    <property type="entry name" value="Trimeric LpxA-like enzymes"/>
    <property type="match status" value="1"/>
</dbReference>
<dbReference type="GO" id="GO:0016740">
    <property type="term" value="F:transferase activity"/>
    <property type="evidence" value="ECO:0007669"/>
    <property type="project" value="UniProtKB-KW"/>
</dbReference>
<dbReference type="Proteomes" id="UP000192582">
    <property type="component" value="Unassembled WGS sequence"/>
</dbReference>
<proteinExistence type="predicted"/>
<evidence type="ECO:0000313" key="3">
    <source>
        <dbReference type="EMBL" id="SMB90164.1"/>
    </source>
</evidence>